<proteinExistence type="predicted"/>
<evidence type="ECO:0000256" key="1">
    <source>
        <dbReference type="SAM" id="MobiDB-lite"/>
    </source>
</evidence>
<sequence>MSRNTFSDAGAWHSGTSLSASRHYFAVISISSKMNPKILPTSPGTCREVLVPKPVDIFFHTVRFREKRRVRVSCLVPLQQTQTCSTAAQRSQSSKVTGYPWFLAAHAHQSNFLSVSVNPRCFQLLKMGSKRDKERVKNRTRASSKSSTAGRHARSGRGGSERRSSERRREEDGASPRSMRRHVRRGGRHDSRQPSSSPSMPRLSAVRGLLVAAEVHQPPKSPAHEEVELPSTVEDHRTVRRNVRTWKGRRGLTMEGSSHRKKKCPDVEREARTDEGSLLSALPQPLWLFKTLSNSGSDSSKSQCSVIATMSICAKCFLMKVRIFGHGIINRVSRRKTTIDNHPSLSAVSLLYGLHRYRRNRKRKRI</sequence>
<organism>
    <name type="scientific">Branchiostoma floridae</name>
    <name type="common">Florida lancelet</name>
    <name type="synonym">Amphioxus</name>
    <dbReference type="NCBI Taxonomy" id="7739"/>
    <lineage>
        <taxon>Eukaryota</taxon>
        <taxon>Metazoa</taxon>
        <taxon>Chordata</taxon>
        <taxon>Cephalochordata</taxon>
        <taxon>Leptocardii</taxon>
        <taxon>Amphioxiformes</taxon>
        <taxon>Branchiostomatidae</taxon>
        <taxon>Branchiostoma</taxon>
    </lineage>
</organism>
<protein>
    <submittedName>
        <fullName evidence="2">Uncharacterized protein</fullName>
    </submittedName>
</protein>
<evidence type="ECO:0000313" key="2">
    <source>
        <dbReference type="EMBL" id="EEN59326.1"/>
    </source>
</evidence>
<feature type="region of interest" description="Disordered" evidence="1">
    <location>
        <begin position="129"/>
        <end position="202"/>
    </location>
</feature>
<dbReference type="InParanoid" id="C3YJL9"/>
<dbReference type="EMBL" id="GG666520">
    <property type="protein sequence ID" value="EEN59326.1"/>
    <property type="molecule type" value="Genomic_DNA"/>
</dbReference>
<accession>C3YJL9</accession>
<reference evidence="2" key="1">
    <citation type="journal article" date="2008" name="Nature">
        <title>The amphioxus genome and the evolution of the chordate karyotype.</title>
        <authorList>
            <consortium name="US DOE Joint Genome Institute (JGI-PGF)"/>
            <person name="Putnam N.H."/>
            <person name="Butts T."/>
            <person name="Ferrier D.E.K."/>
            <person name="Furlong R.F."/>
            <person name="Hellsten U."/>
            <person name="Kawashima T."/>
            <person name="Robinson-Rechavi M."/>
            <person name="Shoguchi E."/>
            <person name="Terry A."/>
            <person name="Yu J.-K."/>
            <person name="Benito-Gutierrez E.L."/>
            <person name="Dubchak I."/>
            <person name="Garcia-Fernandez J."/>
            <person name="Gibson-Brown J.J."/>
            <person name="Grigoriev I.V."/>
            <person name="Horton A.C."/>
            <person name="de Jong P.J."/>
            <person name="Jurka J."/>
            <person name="Kapitonov V.V."/>
            <person name="Kohara Y."/>
            <person name="Kuroki Y."/>
            <person name="Lindquist E."/>
            <person name="Lucas S."/>
            <person name="Osoegawa K."/>
            <person name="Pennacchio L.A."/>
            <person name="Salamov A.A."/>
            <person name="Satou Y."/>
            <person name="Sauka-Spengler T."/>
            <person name="Schmutz J."/>
            <person name="Shin-I T."/>
            <person name="Toyoda A."/>
            <person name="Bronner-Fraser M."/>
            <person name="Fujiyama A."/>
            <person name="Holland L.Z."/>
            <person name="Holland P.W.H."/>
            <person name="Satoh N."/>
            <person name="Rokhsar D.S."/>
        </authorList>
    </citation>
    <scope>NUCLEOTIDE SEQUENCE [LARGE SCALE GENOMIC DNA]</scope>
    <source>
        <strain evidence="2">S238N-H82</strain>
        <tissue evidence="2">Testes</tissue>
    </source>
</reference>
<dbReference type="AlphaFoldDB" id="C3YJL9"/>
<name>C3YJL9_BRAFL</name>
<feature type="compositionally biased region" description="Basic and acidic residues" evidence="1">
    <location>
        <begin position="159"/>
        <end position="174"/>
    </location>
</feature>
<gene>
    <name evidence="2" type="ORF">BRAFLDRAFT_71391</name>
</gene>
<feature type="compositionally biased region" description="Basic residues" evidence="1">
    <location>
        <begin position="178"/>
        <end position="187"/>
    </location>
</feature>
<feature type="compositionally biased region" description="Low complexity" evidence="1">
    <location>
        <begin position="193"/>
        <end position="202"/>
    </location>
</feature>